<dbReference type="CDD" id="cd00609">
    <property type="entry name" value="AAT_like"/>
    <property type="match status" value="1"/>
</dbReference>
<dbReference type="InterPro" id="IPR015424">
    <property type="entry name" value="PyrdxlP-dep_Trfase"/>
</dbReference>
<organism evidence="8 9">
    <name type="scientific">Bacillus pseudomycoides</name>
    <dbReference type="NCBI Taxonomy" id="64104"/>
    <lineage>
        <taxon>Bacteria</taxon>
        <taxon>Bacillati</taxon>
        <taxon>Bacillota</taxon>
        <taxon>Bacilli</taxon>
        <taxon>Bacillales</taxon>
        <taxon>Bacillaceae</taxon>
        <taxon>Bacillus</taxon>
        <taxon>Bacillus cereus group</taxon>
    </lineage>
</organism>
<dbReference type="GO" id="GO:0003677">
    <property type="term" value="F:DNA binding"/>
    <property type="evidence" value="ECO:0007669"/>
    <property type="project" value="UniProtKB-KW"/>
</dbReference>
<dbReference type="SUPFAM" id="SSF46785">
    <property type="entry name" value="Winged helix' DNA-binding domain"/>
    <property type="match status" value="1"/>
</dbReference>
<proteinExistence type="inferred from homology"/>
<keyword evidence="7" id="KW-0804">Transcription</keyword>
<dbReference type="Gene3D" id="1.10.10.10">
    <property type="entry name" value="Winged helix-like DNA-binding domain superfamily/Winged helix DNA-binding domain"/>
    <property type="match status" value="1"/>
</dbReference>
<dbReference type="PANTHER" id="PTHR46577:SF1">
    <property type="entry name" value="HTH-TYPE TRANSCRIPTIONAL REGULATORY PROTEIN GABR"/>
    <property type="match status" value="1"/>
</dbReference>
<name>A0A1Y3M616_9BACI</name>
<dbReference type="InterPro" id="IPR036388">
    <property type="entry name" value="WH-like_DNA-bd_sf"/>
</dbReference>
<dbReference type="Pfam" id="PF00155">
    <property type="entry name" value="Aminotran_1_2"/>
    <property type="match status" value="1"/>
</dbReference>
<dbReference type="AlphaFoldDB" id="A0A1Y3M616"/>
<dbReference type="Gene3D" id="3.40.640.10">
    <property type="entry name" value="Type I PLP-dependent aspartate aminotransferase-like (Major domain)"/>
    <property type="match status" value="1"/>
</dbReference>
<gene>
    <name evidence="8" type="ORF">BW425_27045</name>
</gene>
<evidence type="ECO:0000313" key="9">
    <source>
        <dbReference type="Proteomes" id="UP000195321"/>
    </source>
</evidence>
<evidence type="ECO:0000256" key="2">
    <source>
        <dbReference type="ARBA" id="ARBA00005384"/>
    </source>
</evidence>
<dbReference type="PANTHER" id="PTHR46577">
    <property type="entry name" value="HTH-TYPE TRANSCRIPTIONAL REGULATORY PROTEIN GABR"/>
    <property type="match status" value="1"/>
</dbReference>
<dbReference type="CDD" id="cd07377">
    <property type="entry name" value="WHTH_GntR"/>
    <property type="match status" value="1"/>
</dbReference>
<dbReference type="GO" id="GO:0003700">
    <property type="term" value="F:DNA-binding transcription factor activity"/>
    <property type="evidence" value="ECO:0007669"/>
    <property type="project" value="InterPro"/>
</dbReference>
<dbReference type="GO" id="GO:0030170">
    <property type="term" value="F:pyridoxal phosphate binding"/>
    <property type="evidence" value="ECO:0007669"/>
    <property type="project" value="InterPro"/>
</dbReference>
<dbReference type="GO" id="GO:0008483">
    <property type="term" value="F:transaminase activity"/>
    <property type="evidence" value="ECO:0007669"/>
    <property type="project" value="UniProtKB-KW"/>
</dbReference>
<dbReference type="SMART" id="SM00345">
    <property type="entry name" value="HTH_GNTR"/>
    <property type="match status" value="1"/>
</dbReference>
<accession>A0A1Y3M616</accession>
<dbReference type="Proteomes" id="UP000195321">
    <property type="component" value="Unassembled WGS sequence"/>
</dbReference>
<protein>
    <submittedName>
        <fullName evidence="8">PLP-dependent aminotransferase family protein</fullName>
    </submittedName>
</protein>
<reference evidence="8 9" key="1">
    <citation type="submission" date="2017-02" db="EMBL/GenBank/DDBJ databases">
        <title>Bacillus pseudomycoides isolate FSL K6-0042.</title>
        <authorList>
            <person name="Kovac J."/>
        </authorList>
    </citation>
    <scope>NUCLEOTIDE SEQUENCE [LARGE SCALE GENOMIC DNA]</scope>
    <source>
        <strain evidence="8 9">FSL K6-0042</strain>
    </source>
</reference>
<dbReference type="PROSITE" id="PS50949">
    <property type="entry name" value="HTH_GNTR"/>
    <property type="match status" value="1"/>
</dbReference>
<dbReference type="InterPro" id="IPR051446">
    <property type="entry name" value="HTH_trans_reg/aminotransferase"/>
</dbReference>
<evidence type="ECO:0000256" key="5">
    <source>
        <dbReference type="ARBA" id="ARBA00023015"/>
    </source>
</evidence>
<dbReference type="EMBL" id="MWPX01000084">
    <property type="protein sequence ID" value="OUM45865.1"/>
    <property type="molecule type" value="Genomic_DNA"/>
</dbReference>
<evidence type="ECO:0000313" key="8">
    <source>
        <dbReference type="EMBL" id="OUM45865.1"/>
    </source>
</evidence>
<dbReference type="SUPFAM" id="SSF53383">
    <property type="entry name" value="PLP-dependent transferases"/>
    <property type="match status" value="1"/>
</dbReference>
<dbReference type="RefSeq" id="WP_016114626.1">
    <property type="nucleotide sequence ID" value="NZ_CP189809.1"/>
</dbReference>
<keyword evidence="4" id="KW-0663">Pyridoxal phosphate</keyword>
<evidence type="ECO:0000256" key="1">
    <source>
        <dbReference type="ARBA" id="ARBA00001933"/>
    </source>
</evidence>
<dbReference type="InterPro" id="IPR004839">
    <property type="entry name" value="Aminotransferase_I/II_large"/>
</dbReference>
<dbReference type="InterPro" id="IPR036390">
    <property type="entry name" value="WH_DNA-bd_sf"/>
</dbReference>
<evidence type="ECO:0000256" key="7">
    <source>
        <dbReference type="ARBA" id="ARBA00023163"/>
    </source>
</evidence>
<evidence type="ECO:0000256" key="3">
    <source>
        <dbReference type="ARBA" id="ARBA00022576"/>
    </source>
</evidence>
<dbReference type="Pfam" id="PF00392">
    <property type="entry name" value="GntR"/>
    <property type="match status" value="1"/>
</dbReference>
<comment type="similarity">
    <text evidence="2">In the C-terminal section; belongs to the class-I pyridoxal-phosphate-dependent aminotransferase family.</text>
</comment>
<keyword evidence="6" id="KW-0238">DNA-binding</keyword>
<sequence>MDLTIPLQLESKTPIYIQIYDYIKQEILKGTLPARTRLPSHRNLALQLGVSRITVESAYQQLSAEGYVDSKPKRGIFVTEVDVDVIPNKQHAPSYQFEKKQTEPLFFDCSQGNIDQTAFPLSNWKRALQECLLQYENELFTKEDPQGEYILRTHIAKYLYHARGVHCTPNQIIIGAGTQPLLWLLVQLLGKQKSYAIENPGFHRVKAIIQSCGIPFHPVPLDEQGMNISSLNNCNADVAYVTPSHQFPYGMIMPLSRRLELLKWANDRSGYIIEDDYDGEFRYVGKPIPSLQGLDTNERVIYMGTFSKSFLPSLRMGYIVLPNHLLDAYKNLGGIFKQTVSKIQQLALANFIQKGDWDRHLNRVRTLYKKKHHKLVKSLVNQMGTGVNILGDQSGLHIVLHVHNGMNEQELIQSAAEKHVKLYPLSIYDSVNNLQKEAHVLLGFGGIPIDAIETVVTLLKEAWFTKKSCSLQK</sequence>
<dbReference type="InterPro" id="IPR000524">
    <property type="entry name" value="Tscrpt_reg_HTH_GntR"/>
</dbReference>
<dbReference type="PRINTS" id="PR00035">
    <property type="entry name" value="HTHGNTR"/>
</dbReference>
<keyword evidence="5" id="KW-0805">Transcription regulation</keyword>
<evidence type="ECO:0000256" key="6">
    <source>
        <dbReference type="ARBA" id="ARBA00023125"/>
    </source>
</evidence>
<evidence type="ECO:0000256" key="4">
    <source>
        <dbReference type="ARBA" id="ARBA00022898"/>
    </source>
</evidence>
<comment type="caution">
    <text evidence="8">The sequence shown here is derived from an EMBL/GenBank/DDBJ whole genome shotgun (WGS) entry which is preliminary data.</text>
</comment>
<keyword evidence="3 8" id="KW-0032">Aminotransferase</keyword>
<keyword evidence="8" id="KW-0808">Transferase</keyword>
<comment type="cofactor">
    <cofactor evidence="1">
        <name>pyridoxal 5'-phosphate</name>
        <dbReference type="ChEBI" id="CHEBI:597326"/>
    </cofactor>
</comment>
<dbReference type="InterPro" id="IPR015421">
    <property type="entry name" value="PyrdxlP-dep_Trfase_major"/>
</dbReference>